<dbReference type="RefSeq" id="WP_162637683.1">
    <property type="nucleotide sequence ID" value="NZ_FOGO01000007.1"/>
</dbReference>
<dbReference type="Proteomes" id="UP000182841">
    <property type="component" value="Unassembled WGS sequence"/>
</dbReference>
<reference evidence="2" key="1">
    <citation type="submission" date="2016-10" db="EMBL/GenBank/DDBJ databases">
        <authorList>
            <person name="Varghese N."/>
            <person name="Submissions S."/>
        </authorList>
    </citation>
    <scope>NUCLEOTIDE SEQUENCE [LARGE SCALE GENOMIC DNA]</scope>
    <source>
        <strain evidence="2">CGMCC 4.6825</strain>
    </source>
</reference>
<name>A0A1H9U3G3_9ACTN</name>
<accession>A0A1H9U3G3</accession>
<organism evidence="1 2">
    <name type="scientific">Streptomyces qinglanensis</name>
    <dbReference type="NCBI Taxonomy" id="943816"/>
    <lineage>
        <taxon>Bacteria</taxon>
        <taxon>Bacillati</taxon>
        <taxon>Actinomycetota</taxon>
        <taxon>Actinomycetes</taxon>
        <taxon>Kitasatosporales</taxon>
        <taxon>Streptomycetaceae</taxon>
        <taxon>Streptomyces</taxon>
    </lineage>
</organism>
<evidence type="ECO:0000313" key="1">
    <source>
        <dbReference type="EMBL" id="SES03704.1"/>
    </source>
</evidence>
<gene>
    <name evidence="1" type="ORF">SAMN05421870_107263</name>
</gene>
<dbReference type="AlphaFoldDB" id="A0A1H9U3G3"/>
<sequence>MPKYKLTMEIDAPDEYGPTGQGIRDAVYDACEDVPFAFEITEIKES</sequence>
<proteinExistence type="predicted"/>
<dbReference type="EMBL" id="FOGO01000007">
    <property type="protein sequence ID" value="SES03704.1"/>
    <property type="molecule type" value="Genomic_DNA"/>
</dbReference>
<evidence type="ECO:0000313" key="2">
    <source>
        <dbReference type="Proteomes" id="UP000182841"/>
    </source>
</evidence>
<keyword evidence="2" id="KW-1185">Reference proteome</keyword>
<protein>
    <submittedName>
        <fullName evidence="1">Uncharacterized protein</fullName>
    </submittedName>
</protein>